<evidence type="ECO:0000259" key="14">
    <source>
        <dbReference type="SMART" id="SM00065"/>
    </source>
</evidence>
<keyword evidence="11" id="KW-0479">Metal-binding</keyword>
<evidence type="ECO:0000256" key="5">
    <source>
        <dbReference type="ARBA" id="ARBA00012232"/>
    </source>
</evidence>
<evidence type="ECO:0000256" key="2">
    <source>
        <dbReference type="ARBA" id="ARBA00001946"/>
    </source>
</evidence>
<dbReference type="InterPro" id="IPR000121">
    <property type="entry name" value="PEP_util_C"/>
</dbReference>
<proteinExistence type="inferred from homology"/>
<dbReference type="Gene3D" id="1.10.274.10">
    <property type="entry name" value="PtsI, HPr-binding domain"/>
    <property type="match status" value="1"/>
</dbReference>
<accession>A0A432ZKJ9</accession>
<dbReference type="SUPFAM" id="SSF55781">
    <property type="entry name" value="GAF domain-like"/>
    <property type="match status" value="1"/>
</dbReference>
<reference evidence="15 16" key="1">
    <citation type="journal article" date="2011" name="Front. Microbiol.">
        <title>Genomic signatures of strain selection and enhancement in Bacillus atrophaeus var. globigii, a historical biowarfare simulant.</title>
        <authorList>
            <person name="Gibbons H.S."/>
            <person name="Broomall S.M."/>
            <person name="McNew L.A."/>
            <person name="Daligault H."/>
            <person name="Chapman C."/>
            <person name="Bruce D."/>
            <person name="Karavis M."/>
            <person name="Krepps M."/>
            <person name="McGregor P.A."/>
            <person name="Hong C."/>
            <person name="Park K.H."/>
            <person name="Akmal A."/>
            <person name="Feldman A."/>
            <person name="Lin J.S."/>
            <person name="Chang W.E."/>
            <person name="Higgs B.W."/>
            <person name="Demirev P."/>
            <person name="Lindquist J."/>
            <person name="Liem A."/>
            <person name="Fochler E."/>
            <person name="Read T.D."/>
            <person name="Tapia R."/>
            <person name="Johnson S."/>
            <person name="Bishop-Lilly K.A."/>
            <person name="Detter C."/>
            <person name="Han C."/>
            <person name="Sozhamannan S."/>
            <person name="Rosenzweig C.N."/>
            <person name="Skowronski E.W."/>
        </authorList>
    </citation>
    <scope>NUCLEOTIDE SEQUENCE [LARGE SCALE GENOMIC DNA]</scope>
    <source>
        <strain evidence="15 16">PIT1</strain>
    </source>
</reference>
<comment type="caution">
    <text evidence="15">The sequence shown here is derived from an EMBL/GenBank/DDBJ whole genome shotgun (WGS) entry which is preliminary data.</text>
</comment>
<feature type="domain" description="GAF" evidence="14">
    <location>
        <begin position="17"/>
        <end position="164"/>
    </location>
</feature>
<protein>
    <recommendedName>
        <fullName evidence="5">phosphoenolpyruvate--protein phosphotransferase</fullName>
        <ecNumber evidence="5">2.7.3.9</ecNumber>
    </recommendedName>
</protein>
<dbReference type="InterPro" id="IPR003018">
    <property type="entry name" value="GAF"/>
</dbReference>
<dbReference type="Pfam" id="PF02896">
    <property type="entry name" value="PEP-utilizers_C"/>
    <property type="match status" value="1"/>
</dbReference>
<dbReference type="PRINTS" id="PR01736">
    <property type="entry name" value="PHPHTRNFRASE"/>
</dbReference>
<dbReference type="PROSITE" id="PS00742">
    <property type="entry name" value="PEP_ENZYMES_2"/>
    <property type="match status" value="1"/>
</dbReference>
<evidence type="ECO:0000256" key="13">
    <source>
        <dbReference type="ARBA" id="ARBA00022842"/>
    </source>
</evidence>
<gene>
    <name evidence="15" type="ORF">CWI83_05430</name>
</gene>
<dbReference type="SMART" id="SM00065">
    <property type="entry name" value="GAF"/>
    <property type="match status" value="1"/>
</dbReference>
<dbReference type="NCBIfam" id="NF008283">
    <property type="entry name" value="PRK11061.1"/>
    <property type="match status" value="1"/>
</dbReference>
<dbReference type="AlphaFoldDB" id="A0A432ZKJ9"/>
<evidence type="ECO:0000256" key="11">
    <source>
        <dbReference type="ARBA" id="ARBA00022723"/>
    </source>
</evidence>
<dbReference type="InterPro" id="IPR040442">
    <property type="entry name" value="Pyrv_kinase-like_dom_sf"/>
</dbReference>
<keyword evidence="9" id="KW-0808">Transferase</keyword>
<name>A0A432ZKJ9_9GAMM</name>
<evidence type="ECO:0000256" key="7">
    <source>
        <dbReference type="ARBA" id="ARBA00022490"/>
    </source>
</evidence>
<dbReference type="PANTHER" id="PTHR46244">
    <property type="entry name" value="PHOSPHOENOLPYRUVATE-PROTEIN PHOSPHOTRANSFERASE"/>
    <property type="match status" value="1"/>
</dbReference>
<dbReference type="SUPFAM" id="SSF47831">
    <property type="entry name" value="Enzyme I of the PEP:sugar phosphotransferase system HPr-binding (sub)domain"/>
    <property type="match status" value="1"/>
</dbReference>
<keyword evidence="12" id="KW-0418">Kinase</keyword>
<dbReference type="PANTHER" id="PTHR46244:SF1">
    <property type="entry name" value="PHOSPHOENOLPYRUVATE-DEPENDENT PHOSPHOTRANSFERASE SYSTEM"/>
    <property type="match status" value="1"/>
</dbReference>
<dbReference type="Pfam" id="PF01590">
    <property type="entry name" value="GAF"/>
    <property type="match status" value="1"/>
</dbReference>
<dbReference type="InterPro" id="IPR023151">
    <property type="entry name" value="PEP_util_CS"/>
</dbReference>
<evidence type="ECO:0000313" key="15">
    <source>
        <dbReference type="EMBL" id="RUO78469.1"/>
    </source>
</evidence>
<dbReference type="InterPro" id="IPR008731">
    <property type="entry name" value="PTS_EIN"/>
</dbReference>
<evidence type="ECO:0000256" key="8">
    <source>
        <dbReference type="ARBA" id="ARBA00022597"/>
    </source>
</evidence>
<dbReference type="GO" id="GO:0009401">
    <property type="term" value="P:phosphoenolpyruvate-dependent sugar phosphotransferase system"/>
    <property type="evidence" value="ECO:0007669"/>
    <property type="project" value="UniProtKB-KW"/>
</dbReference>
<dbReference type="InterPro" id="IPR036637">
    <property type="entry name" value="Phosphohistidine_dom_sf"/>
</dbReference>
<dbReference type="Gene3D" id="3.20.20.60">
    <property type="entry name" value="Phosphoenolpyruvate-binding domains"/>
    <property type="match status" value="1"/>
</dbReference>
<evidence type="ECO:0000256" key="4">
    <source>
        <dbReference type="ARBA" id="ARBA00007837"/>
    </source>
</evidence>
<keyword evidence="7" id="KW-0963">Cytoplasm</keyword>
<dbReference type="Gene3D" id="3.50.30.10">
    <property type="entry name" value="Phosphohistidine domain"/>
    <property type="match status" value="1"/>
</dbReference>
<keyword evidence="10" id="KW-0598">Phosphotransferase system</keyword>
<comment type="catalytic activity">
    <reaction evidence="1">
        <text>L-histidyl-[protein] + phosphoenolpyruvate = N(pros)-phospho-L-histidyl-[protein] + pyruvate</text>
        <dbReference type="Rhea" id="RHEA:23880"/>
        <dbReference type="Rhea" id="RHEA-COMP:9745"/>
        <dbReference type="Rhea" id="RHEA-COMP:9746"/>
        <dbReference type="ChEBI" id="CHEBI:15361"/>
        <dbReference type="ChEBI" id="CHEBI:29979"/>
        <dbReference type="ChEBI" id="CHEBI:58702"/>
        <dbReference type="ChEBI" id="CHEBI:64837"/>
        <dbReference type="EC" id="2.7.3.9"/>
    </reaction>
</comment>
<evidence type="ECO:0000256" key="3">
    <source>
        <dbReference type="ARBA" id="ARBA00004496"/>
    </source>
</evidence>
<keyword evidence="8" id="KW-0762">Sugar transport</keyword>
<evidence type="ECO:0000256" key="6">
    <source>
        <dbReference type="ARBA" id="ARBA00022448"/>
    </source>
</evidence>
<dbReference type="RefSeq" id="WP_126826813.1">
    <property type="nucleotide sequence ID" value="NZ_PIQG01000002.1"/>
</dbReference>
<dbReference type="Proteomes" id="UP000288279">
    <property type="component" value="Unassembled WGS sequence"/>
</dbReference>
<keyword evidence="6" id="KW-0813">Transport</keyword>
<comment type="cofactor">
    <cofactor evidence="2">
        <name>Mg(2+)</name>
        <dbReference type="ChEBI" id="CHEBI:18420"/>
    </cofactor>
</comment>
<dbReference type="Pfam" id="PF05524">
    <property type="entry name" value="PEP-utilisers_N"/>
    <property type="match status" value="1"/>
</dbReference>
<dbReference type="InterPro" id="IPR006318">
    <property type="entry name" value="PTS_EI-like"/>
</dbReference>
<dbReference type="EMBL" id="PIQG01000002">
    <property type="protein sequence ID" value="RUO78469.1"/>
    <property type="molecule type" value="Genomic_DNA"/>
</dbReference>
<dbReference type="GO" id="GO:0005737">
    <property type="term" value="C:cytoplasm"/>
    <property type="evidence" value="ECO:0007669"/>
    <property type="project" value="UniProtKB-SubCell"/>
</dbReference>
<evidence type="ECO:0000256" key="12">
    <source>
        <dbReference type="ARBA" id="ARBA00022777"/>
    </source>
</evidence>
<keyword evidence="16" id="KW-1185">Reference proteome</keyword>
<comment type="similarity">
    <text evidence="4">Belongs to the PEP-utilizing enzyme family.</text>
</comment>
<evidence type="ECO:0000256" key="10">
    <source>
        <dbReference type="ARBA" id="ARBA00022683"/>
    </source>
</evidence>
<comment type="subcellular location">
    <subcellularLocation>
        <location evidence="3">Cytoplasm</location>
    </subcellularLocation>
</comment>
<dbReference type="GO" id="GO:0016301">
    <property type="term" value="F:kinase activity"/>
    <property type="evidence" value="ECO:0007669"/>
    <property type="project" value="UniProtKB-KW"/>
</dbReference>
<dbReference type="SUPFAM" id="SSF51621">
    <property type="entry name" value="Phosphoenolpyruvate/pyruvate domain"/>
    <property type="match status" value="1"/>
</dbReference>
<keyword evidence="13" id="KW-0460">Magnesium</keyword>
<dbReference type="SUPFAM" id="SSF52009">
    <property type="entry name" value="Phosphohistidine domain"/>
    <property type="match status" value="1"/>
</dbReference>
<evidence type="ECO:0000256" key="9">
    <source>
        <dbReference type="ARBA" id="ARBA00022679"/>
    </source>
</evidence>
<dbReference type="Gene3D" id="3.30.450.40">
    <property type="match status" value="1"/>
</dbReference>
<dbReference type="NCBIfam" id="TIGR01417">
    <property type="entry name" value="PTS_I_fam"/>
    <property type="match status" value="1"/>
</dbReference>
<dbReference type="InterPro" id="IPR036618">
    <property type="entry name" value="PtsI_HPr-bd_sf"/>
</dbReference>
<evidence type="ECO:0000256" key="1">
    <source>
        <dbReference type="ARBA" id="ARBA00000683"/>
    </source>
</evidence>
<evidence type="ECO:0000313" key="16">
    <source>
        <dbReference type="Proteomes" id="UP000288279"/>
    </source>
</evidence>
<dbReference type="InterPro" id="IPR050499">
    <property type="entry name" value="PEP-utilizing_PTS_enzyme"/>
</dbReference>
<dbReference type="InterPro" id="IPR029016">
    <property type="entry name" value="GAF-like_dom_sf"/>
</dbReference>
<dbReference type="GO" id="GO:0008965">
    <property type="term" value="F:phosphoenolpyruvate-protein phosphotransferase activity"/>
    <property type="evidence" value="ECO:0007669"/>
    <property type="project" value="UniProtKB-EC"/>
</dbReference>
<dbReference type="InterPro" id="IPR008279">
    <property type="entry name" value="PEP-util_enz_mobile_dom"/>
</dbReference>
<dbReference type="GO" id="GO:0046872">
    <property type="term" value="F:metal ion binding"/>
    <property type="evidence" value="ECO:0007669"/>
    <property type="project" value="UniProtKB-KW"/>
</dbReference>
<dbReference type="Pfam" id="PF00391">
    <property type="entry name" value="PEP-utilizers"/>
    <property type="match status" value="1"/>
</dbReference>
<sequence length="758" mass="84342">MLRQLQRIVQAVNQAPDFELALQTLVTEVKQALNTDSCTIYLTDFAQQRFRLAATDGLRITQEQPIYMNFGEGMISLAAQREEPLNLAQADQHPRFLQLPGVDETGYQAMLTTPVIHRRKVLGVLVIQQREARAYSADEEAFAVTLAAQLAVVIAHAQAKGVALHPHQQSAFGQTYKGLAAAAGVAIAPAYVMQPLAQLSAVKAKPCDNPEREIRAFRSAVARTRQDLIRLSERMRDEVAAESLAIFEVYHAMLDSESLGQQVEQTIQAGWRAQTALKIVVEQLVQQFEALEDDYIRERASDVRDLGQRILAHLQQRERRATKPPKQCVLVAEEVTVTMLAELPDTEIVAMVSLRGSRNSHAAIMARSMGIAAIVGVAELDLNDIDNQLCVVDGYSGELYLNPPTQVVAEYRQLANEELELRELVEQARGQPAQSKEGEPFSLQLNLGVQVDKSWLQALQSDGVGLFRTEIPFMLRERFPTESEQVELYREVLQQFAEQTVVMRTLDVGGDKPLPYLPLSEENPFLGWRGIRLTLDQPEIFLMQIRAMLKASINTCSLRILLPMVSTVEEVDEALRMIKQAHHEVSEEVAEDPQQHLHYPQVGVMIEVPAVLYQLDVIAEKIDFFSVGSNDLTQYLLAVDRNNERVSALYDAYHPAVIRALAEIAQTCQRLQKPISVCGELAGEPGGALLLAAMGYRNLSMNGYSLDHVRWMLSQLTLAQMQSVLEQVLAARSAPQVHEILALEMEKLGLGGLVRAGA</sequence>
<dbReference type="OrthoDB" id="9765468at2"/>
<dbReference type="EC" id="2.7.3.9" evidence="5"/>
<organism evidence="15 16">
    <name type="scientific">Pseudidiomarina taiwanensis</name>
    <dbReference type="NCBI Taxonomy" id="337250"/>
    <lineage>
        <taxon>Bacteria</taxon>
        <taxon>Pseudomonadati</taxon>
        <taxon>Pseudomonadota</taxon>
        <taxon>Gammaproteobacteria</taxon>
        <taxon>Alteromonadales</taxon>
        <taxon>Idiomarinaceae</taxon>
        <taxon>Pseudidiomarina</taxon>
    </lineage>
</organism>
<dbReference type="InterPro" id="IPR015813">
    <property type="entry name" value="Pyrv/PenolPyrv_kinase-like_dom"/>
</dbReference>